<proteinExistence type="predicted"/>
<evidence type="ECO:0000313" key="2">
    <source>
        <dbReference type="EMBL" id="CAD2216824.1"/>
    </source>
</evidence>
<evidence type="ECO:0000313" key="3">
    <source>
        <dbReference type="Proteomes" id="UP000515908"/>
    </source>
</evidence>
<evidence type="ECO:0000256" key="1">
    <source>
        <dbReference type="SAM" id="MobiDB-lite"/>
    </source>
</evidence>
<feature type="region of interest" description="Disordered" evidence="1">
    <location>
        <begin position="771"/>
        <end position="800"/>
    </location>
</feature>
<reference evidence="2 3" key="1">
    <citation type="submission" date="2020-08" db="EMBL/GenBank/DDBJ databases">
        <authorList>
            <person name="Newling K."/>
            <person name="Davey J."/>
            <person name="Forrester S."/>
        </authorList>
    </citation>
    <scope>NUCLEOTIDE SEQUENCE [LARGE SCALE GENOMIC DNA]</scope>
    <source>
        <strain evidence="3">Crithidia deanei Carvalho (ATCC PRA-265)</strain>
    </source>
</reference>
<sequence length="828" mass="95469">MTNSVDSLNVEVDLKDDFREYATDPEVELRKRPPFGFLTSSDMLNCSSLLSVSEDGTTTSGRQFFLDAKEFLHLQKESWDTLSCEMAKLREPSFLEKAFESPQKVEYNRFKRIDDRHVKEVQEHNRQQMILEDCCTCLTHGQHLHYLPFLSPYLLYQRDPPHVLPTHPDMNKVVEYMKEETKLYLHLLKNTFVDHVMEGQVYEGDDDDGEDTFYKYSAHYGKAYLESRYVLPFIRRYRQARHEKFVVPFLEGAKEADGPHMAPPDDDAPTDGKKKASSFLDDLQIWNLIDHTFESQYVNSNREHTTVRSRLLTAVDPSSVFMSLRREVRNNFEMVYHLPLEHLEQLWTEEQKEEEEKESAVTVRRQALSLTASLPINSRVALDKELFQGSNIRNTGTHAKKRVKVNSLEDKVDFSTVQRTVLSVDEEALLTLLTSPWDLIAHRMPVRVECTRVKAAGKEKLSLWIHIGKTFPSATEKRETLFAAAMKQLIEDDKALQEKVVAYSKDGKDKETAKKVASFVTLERPTTLKDDAFKTGSNTDTQKEELPFILFGEAFGFIRRDHSGGPPTTHPAFHVVKMQYLNNGHSQGGTVRPTDQTPSAPYLQERLTLREVLQLYVYLHCYPGAVVYVHHVHPYHTPSVFRVDGVHHTNLDSYLREATTGEVREMAKVAWDVVQDALQSCVKYIALAALRHWQEGRQRGDTTEEKVFHYILTKYTDREKKEEVEKGKRKRRLEKRLVALQLSAVGKLYKAYNIPFSVAKEAEADGYIEEVHDDPGNEDLEEGDGSSLERENTSQLEERLPYSETHFLNPVNWPVKDRIPFSFPFAPS</sequence>
<dbReference type="VEuPathDB" id="TriTrypDB:ADEAN_000430200"/>
<organism evidence="2 3">
    <name type="scientific">Angomonas deanei</name>
    <dbReference type="NCBI Taxonomy" id="59799"/>
    <lineage>
        <taxon>Eukaryota</taxon>
        <taxon>Discoba</taxon>
        <taxon>Euglenozoa</taxon>
        <taxon>Kinetoplastea</taxon>
        <taxon>Metakinetoplastina</taxon>
        <taxon>Trypanosomatida</taxon>
        <taxon>Trypanosomatidae</taxon>
        <taxon>Strigomonadinae</taxon>
        <taxon>Angomonas</taxon>
    </lineage>
</organism>
<keyword evidence="3" id="KW-1185">Reference proteome</keyword>
<accession>A0A7G2CDA3</accession>
<dbReference type="Proteomes" id="UP000515908">
    <property type="component" value="Chromosome 07"/>
</dbReference>
<feature type="compositionally biased region" description="Basic and acidic residues" evidence="1">
    <location>
        <begin position="787"/>
        <end position="800"/>
    </location>
</feature>
<gene>
    <name evidence="2" type="ORF">ADEAN_000430200</name>
</gene>
<name>A0A7G2CDA3_9TRYP</name>
<dbReference type="EMBL" id="LR877151">
    <property type="protein sequence ID" value="CAD2216824.1"/>
    <property type="molecule type" value="Genomic_DNA"/>
</dbReference>
<feature type="region of interest" description="Disordered" evidence="1">
    <location>
        <begin position="256"/>
        <end position="275"/>
    </location>
</feature>
<dbReference type="AlphaFoldDB" id="A0A7G2CDA3"/>
<protein>
    <submittedName>
        <fullName evidence="2">Uncharacterized protein</fullName>
    </submittedName>
</protein>